<keyword evidence="9" id="KW-1185">Reference proteome</keyword>
<evidence type="ECO:0000259" key="6">
    <source>
        <dbReference type="PROSITE" id="PS50262"/>
    </source>
</evidence>
<comment type="subcellular location">
    <subcellularLocation>
        <location evidence="1">Membrane</location>
    </subcellularLocation>
</comment>
<dbReference type="PANTHER" id="PTHR46641:SF2">
    <property type="entry name" value="FMRFAMIDE RECEPTOR"/>
    <property type="match status" value="1"/>
</dbReference>
<feature type="transmembrane region" description="Helical" evidence="5">
    <location>
        <begin position="228"/>
        <end position="252"/>
    </location>
</feature>
<dbReference type="PROSITE" id="PS50262">
    <property type="entry name" value="G_PROTEIN_RECEP_F1_2"/>
    <property type="match status" value="1"/>
</dbReference>
<dbReference type="CDD" id="cd14978">
    <property type="entry name" value="7tmA_FMRFamide_R-like"/>
    <property type="match status" value="1"/>
</dbReference>
<protein>
    <recommendedName>
        <fullName evidence="6">G-protein coupled receptors family 1 profile domain-containing protein</fullName>
    </recommendedName>
</protein>
<dbReference type="OrthoDB" id="10011262at2759"/>
<evidence type="ECO:0000313" key="7">
    <source>
        <dbReference type="EMBL" id="ELT97247.1"/>
    </source>
</evidence>
<evidence type="ECO:0000256" key="1">
    <source>
        <dbReference type="ARBA" id="ARBA00004370"/>
    </source>
</evidence>
<dbReference type="STRING" id="283909.R7TUJ1"/>
<keyword evidence="2 5" id="KW-0812">Transmembrane</keyword>
<dbReference type="HOGENOM" id="CLU_009579_24_7_1"/>
<keyword evidence="3 5" id="KW-1133">Transmembrane helix</keyword>
<feature type="non-terminal residue" evidence="7">
    <location>
        <position position="1"/>
    </location>
</feature>
<feature type="transmembrane region" description="Helical" evidence="5">
    <location>
        <begin position="272"/>
        <end position="291"/>
    </location>
</feature>
<keyword evidence="4 5" id="KW-0472">Membrane</keyword>
<reference evidence="7 9" key="2">
    <citation type="journal article" date="2013" name="Nature">
        <title>Insights into bilaterian evolution from three spiralian genomes.</title>
        <authorList>
            <person name="Simakov O."/>
            <person name="Marletaz F."/>
            <person name="Cho S.J."/>
            <person name="Edsinger-Gonzales E."/>
            <person name="Havlak P."/>
            <person name="Hellsten U."/>
            <person name="Kuo D.H."/>
            <person name="Larsson T."/>
            <person name="Lv J."/>
            <person name="Arendt D."/>
            <person name="Savage R."/>
            <person name="Osoegawa K."/>
            <person name="de Jong P."/>
            <person name="Grimwood J."/>
            <person name="Chapman J.A."/>
            <person name="Shapiro H."/>
            <person name="Aerts A."/>
            <person name="Otillar R.P."/>
            <person name="Terry A.Y."/>
            <person name="Boore J.L."/>
            <person name="Grigoriev I.V."/>
            <person name="Lindberg D.R."/>
            <person name="Seaver E.C."/>
            <person name="Weisblat D.A."/>
            <person name="Putnam N.H."/>
            <person name="Rokhsar D.S."/>
        </authorList>
    </citation>
    <scope>NUCLEOTIDE SEQUENCE</scope>
    <source>
        <strain evidence="7 9">I ESC-2004</strain>
    </source>
</reference>
<feature type="transmembrane region" description="Helical" evidence="5">
    <location>
        <begin position="44"/>
        <end position="64"/>
    </location>
</feature>
<dbReference type="PANTHER" id="PTHR46641">
    <property type="entry name" value="FMRFAMIDE RECEPTOR-RELATED"/>
    <property type="match status" value="1"/>
</dbReference>
<evidence type="ECO:0000256" key="2">
    <source>
        <dbReference type="ARBA" id="ARBA00022692"/>
    </source>
</evidence>
<evidence type="ECO:0000313" key="9">
    <source>
        <dbReference type="Proteomes" id="UP000014760"/>
    </source>
</evidence>
<feature type="transmembrane region" description="Helical" evidence="5">
    <location>
        <begin position="183"/>
        <end position="208"/>
    </location>
</feature>
<organism evidence="7">
    <name type="scientific">Capitella teleta</name>
    <name type="common">Polychaete worm</name>
    <dbReference type="NCBI Taxonomy" id="283909"/>
    <lineage>
        <taxon>Eukaryota</taxon>
        <taxon>Metazoa</taxon>
        <taxon>Spiralia</taxon>
        <taxon>Lophotrochozoa</taxon>
        <taxon>Annelida</taxon>
        <taxon>Polychaeta</taxon>
        <taxon>Sedentaria</taxon>
        <taxon>Scolecida</taxon>
        <taxon>Capitellidae</taxon>
        <taxon>Capitella</taxon>
    </lineage>
</organism>
<feature type="transmembrane region" description="Helical" evidence="5">
    <location>
        <begin position="84"/>
        <end position="105"/>
    </location>
</feature>
<gene>
    <name evidence="7" type="ORF">CAPTEDRAFT_24477</name>
</gene>
<evidence type="ECO:0000313" key="8">
    <source>
        <dbReference type="EnsemblMetazoa" id="CapteP24477"/>
    </source>
</evidence>
<evidence type="ECO:0000256" key="5">
    <source>
        <dbReference type="SAM" id="Phobius"/>
    </source>
</evidence>
<dbReference type="EMBL" id="KB308622">
    <property type="protein sequence ID" value="ELT97247.1"/>
    <property type="molecule type" value="Genomic_DNA"/>
</dbReference>
<feature type="transmembrane region" description="Helical" evidence="5">
    <location>
        <begin position="12"/>
        <end position="32"/>
    </location>
</feature>
<dbReference type="InterPro" id="IPR000276">
    <property type="entry name" value="GPCR_Rhodpsn"/>
</dbReference>
<dbReference type="EMBL" id="AMQN01010992">
    <property type="status" value="NOT_ANNOTATED_CDS"/>
    <property type="molecule type" value="Genomic_DNA"/>
</dbReference>
<dbReference type="Pfam" id="PF00001">
    <property type="entry name" value="7tm_1"/>
    <property type="match status" value="1"/>
</dbReference>
<dbReference type="InterPro" id="IPR017452">
    <property type="entry name" value="GPCR_Rhodpsn_7TM"/>
</dbReference>
<evidence type="ECO:0000256" key="3">
    <source>
        <dbReference type="ARBA" id="ARBA00022989"/>
    </source>
</evidence>
<evidence type="ECO:0000256" key="4">
    <source>
        <dbReference type="ARBA" id="ARBA00023136"/>
    </source>
</evidence>
<feature type="domain" description="G-protein coupled receptors family 1 profile" evidence="6">
    <location>
        <begin position="24"/>
        <end position="288"/>
    </location>
</feature>
<sequence length="303" mass="34589">ILKLLSYWIDGIVTNLVVILGLVGNLLTIIILSQRAMRSSTNYYLCALAVWDSIVLVSTCFLIGLPGANIQSYTNHGHAYVVSYVYPLALVAQTATIWLTVSFTVERYIAVCHPLKAASMCTISRAKIIIAGVSFGSALYNIPRWFDFRPRVFLNPSTNQTMVSIIRTRFSQNPLYLKVYFSWLYVPMMVIVPLLLLSFLNTFLILAVRRSRRQRKDMNVKQSRENNITIMLVSVVIVFIICQVPALVYNLAFAINNRYVEIDFGYQVLSKIRNFLVTLNSAVNFLLYCALGQKFRRIFLHIF</sequence>
<feature type="transmembrane region" description="Helical" evidence="5">
    <location>
        <begin position="126"/>
        <end position="146"/>
    </location>
</feature>
<proteinExistence type="predicted"/>
<name>R7TUJ1_CAPTE</name>
<dbReference type="SUPFAM" id="SSF81321">
    <property type="entry name" value="Family A G protein-coupled receptor-like"/>
    <property type="match status" value="1"/>
</dbReference>
<reference evidence="9" key="1">
    <citation type="submission" date="2012-12" db="EMBL/GenBank/DDBJ databases">
        <authorList>
            <person name="Hellsten U."/>
            <person name="Grimwood J."/>
            <person name="Chapman J.A."/>
            <person name="Shapiro H."/>
            <person name="Aerts A."/>
            <person name="Otillar R.P."/>
            <person name="Terry A.Y."/>
            <person name="Boore J.L."/>
            <person name="Simakov O."/>
            <person name="Marletaz F."/>
            <person name="Cho S.-J."/>
            <person name="Edsinger-Gonzales E."/>
            <person name="Havlak P."/>
            <person name="Kuo D.-H."/>
            <person name="Larsson T."/>
            <person name="Lv J."/>
            <person name="Arendt D."/>
            <person name="Savage R."/>
            <person name="Osoegawa K."/>
            <person name="de Jong P."/>
            <person name="Lindberg D.R."/>
            <person name="Seaver E.C."/>
            <person name="Weisblat D.A."/>
            <person name="Putnam N.H."/>
            <person name="Grigoriev I.V."/>
            <person name="Rokhsar D.S."/>
        </authorList>
    </citation>
    <scope>NUCLEOTIDE SEQUENCE</scope>
    <source>
        <strain evidence="9">I ESC-2004</strain>
    </source>
</reference>
<dbReference type="InterPro" id="IPR052954">
    <property type="entry name" value="GPCR-Ligand_Int"/>
</dbReference>
<dbReference type="FunCoup" id="R7TUJ1">
    <property type="interactions" value="31"/>
</dbReference>
<dbReference type="EnsemblMetazoa" id="CapteT24477">
    <property type="protein sequence ID" value="CapteP24477"/>
    <property type="gene ID" value="CapteG24477"/>
</dbReference>
<dbReference type="GO" id="GO:0016020">
    <property type="term" value="C:membrane"/>
    <property type="evidence" value="ECO:0007669"/>
    <property type="project" value="UniProtKB-SubCell"/>
</dbReference>
<dbReference type="GO" id="GO:0004930">
    <property type="term" value="F:G protein-coupled receptor activity"/>
    <property type="evidence" value="ECO:0007669"/>
    <property type="project" value="InterPro"/>
</dbReference>
<dbReference type="PRINTS" id="PR00237">
    <property type="entry name" value="GPCRRHODOPSN"/>
</dbReference>
<accession>R7TUJ1</accession>
<reference evidence="8" key="3">
    <citation type="submission" date="2015-06" db="UniProtKB">
        <authorList>
            <consortium name="EnsemblMetazoa"/>
        </authorList>
    </citation>
    <scope>IDENTIFICATION</scope>
</reference>
<dbReference type="Gene3D" id="1.20.1070.10">
    <property type="entry name" value="Rhodopsin 7-helix transmembrane proteins"/>
    <property type="match status" value="1"/>
</dbReference>
<dbReference type="OMA" id="FRHTCIR"/>
<dbReference type="Proteomes" id="UP000014760">
    <property type="component" value="Unassembled WGS sequence"/>
</dbReference>
<feature type="non-terminal residue" evidence="7">
    <location>
        <position position="303"/>
    </location>
</feature>
<dbReference type="AlphaFoldDB" id="R7TUJ1"/>